<gene>
    <name evidence="5" type="ORF">GGX14DRAFT_594944</name>
</gene>
<keyword evidence="2" id="KW-0378">Hydrolase</keyword>
<dbReference type="EMBL" id="JARJCW010000012">
    <property type="protein sequence ID" value="KAJ7218449.1"/>
    <property type="molecule type" value="Genomic_DNA"/>
</dbReference>
<dbReference type="SMART" id="SM00484">
    <property type="entry name" value="XPGI"/>
    <property type="match status" value="1"/>
</dbReference>
<evidence type="ECO:0000259" key="4">
    <source>
        <dbReference type="SMART" id="SM00485"/>
    </source>
</evidence>
<keyword evidence="6" id="KW-1185">Reference proteome</keyword>
<evidence type="ECO:0000313" key="5">
    <source>
        <dbReference type="EMBL" id="KAJ7218449.1"/>
    </source>
</evidence>
<feature type="domain" description="XPG N-terminal" evidence="4">
    <location>
        <begin position="1"/>
        <end position="112"/>
    </location>
</feature>
<dbReference type="PRINTS" id="PR00853">
    <property type="entry name" value="XPGRADSUPER"/>
</dbReference>
<feature type="domain" description="XPG-I" evidence="3">
    <location>
        <begin position="119"/>
        <end position="192"/>
    </location>
</feature>
<evidence type="ECO:0000259" key="3">
    <source>
        <dbReference type="SMART" id="SM00484"/>
    </source>
</evidence>
<sequence>MGVPKLWEAIKPASEQHDFLEFTLQAGFRHGGPNCVPMIIGVDASVWMYQADYAISFSNAKAGPKPQLRVLFYRLARLLSLPTRVVFVFDGPERPATKRGVQVLTQGHRLTAPFLELIHEFGYHAYEAPGEAEAELAMLNKSGFIDAVMTTDVDALLFGAQAIVIPPNKKKDGGNVTVYTSERVFITPTVSLSRGGLLFVALLAGGDYNKFKGITGCGIHLALSVARSNLGDLLLRETLNHPEVTASFTAFLEGWRNAVAHEFHDDPNGYLGRKHRAIAAAILTPPSFPDLNVLYAYTHPITSWSPNHSLPDYQTWGLPQPSLTGIAKLCQLHFDWKATEISKTLTRCLYPGIVLQSLLQVRIPPFDLHALLHAHVNHGVCMDTEFPRSSVLSIVRTKTIQLATHLSEHYLVKVSTAAVGFRVQSVLKDPSAFPTATLAHIWIPARIIHYALPDLISACARVDGAKGYRARRKTKPKKIGTVPFTFECLKPI</sequence>
<dbReference type="InterPro" id="IPR006085">
    <property type="entry name" value="XPG_DNA_repair_N"/>
</dbReference>
<dbReference type="SUPFAM" id="SSF47807">
    <property type="entry name" value="5' to 3' exonuclease, C-terminal subdomain"/>
    <property type="match status" value="1"/>
</dbReference>
<dbReference type="SMART" id="SM00485">
    <property type="entry name" value="XPGN"/>
    <property type="match status" value="1"/>
</dbReference>
<dbReference type="InterPro" id="IPR006084">
    <property type="entry name" value="XPG/Rad2"/>
</dbReference>
<organism evidence="5 6">
    <name type="scientific">Mycena pura</name>
    <dbReference type="NCBI Taxonomy" id="153505"/>
    <lineage>
        <taxon>Eukaryota</taxon>
        <taxon>Fungi</taxon>
        <taxon>Dikarya</taxon>
        <taxon>Basidiomycota</taxon>
        <taxon>Agaricomycotina</taxon>
        <taxon>Agaricomycetes</taxon>
        <taxon>Agaricomycetidae</taxon>
        <taxon>Agaricales</taxon>
        <taxon>Marasmiineae</taxon>
        <taxon>Mycenaceae</taxon>
        <taxon>Mycena</taxon>
    </lineage>
</organism>
<dbReference type="SUPFAM" id="SSF88723">
    <property type="entry name" value="PIN domain-like"/>
    <property type="match status" value="1"/>
</dbReference>
<dbReference type="Pfam" id="PF00752">
    <property type="entry name" value="XPG_N"/>
    <property type="match status" value="1"/>
</dbReference>
<dbReference type="AlphaFoldDB" id="A0AAD6YFF0"/>
<dbReference type="InterPro" id="IPR036279">
    <property type="entry name" value="5-3_exonuclease_C_sf"/>
</dbReference>
<name>A0AAD6YFF0_9AGAR</name>
<evidence type="ECO:0000256" key="2">
    <source>
        <dbReference type="ARBA" id="ARBA00022801"/>
    </source>
</evidence>
<dbReference type="GO" id="GO:0006281">
    <property type="term" value="P:DNA repair"/>
    <property type="evidence" value="ECO:0007669"/>
    <property type="project" value="UniProtKB-ARBA"/>
</dbReference>
<dbReference type="GO" id="GO:0017108">
    <property type="term" value="F:5'-flap endonuclease activity"/>
    <property type="evidence" value="ECO:0007669"/>
    <property type="project" value="TreeGrafter"/>
</dbReference>
<evidence type="ECO:0000313" key="6">
    <source>
        <dbReference type="Proteomes" id="UP001219525"/>
    </source>
</evidence>
<dbReference type="PANTHER" id="PTHR11081">
    <property type="entry name" value="FLAP ENDONUCLEASE FAMILY MEMBER"/>
    <property type="match status" value="1"/>
</dbReference>
<dbReference type="Proteomes" id="UP001219525">
    <property type="component" value="Unassembled WGS sequence"/>
</dbReference>
<dbReference type="PANTHER" id="PTHR11081:SF75">
    <property type="entry name" value="ENDONUCLEASE, PUTATIVE (AFU_ORTHOLOGUE AFUA_3G13260)-RELATED"/>
    <property type="match status" value="1"/>
</dbReference>
<proteinExistence type="predicted"/>
<dbReference type="Pfam" id="PF00867">
    <property type="entry name" value="XPG_I"/>
    <property type="match status" value="1"/>
</dbReference>
<dbReference type="InterPro" id="IPR029060">
    <property type="entry name" value="PIN-like_dom_sf"/>
</dbReference>
<accession>A0AAD6YFF0</accession>
<comment type="caution">
    <text evidence="5">The sequence shown here is derived from an EMBL/GenBank/DDBJ whole genome shotgun (WGS) entry which is preliminary data.</text>
</comment>
<dbReference type="CDD" id="cd09870">
    <property type="entry name" value="PIN_YEN1"/>
    <property type="match status" value="1"/>
</dbReference>
<protein>
    <submittedName>
        <fullName evidence="5">PIN domain-like protein</fullName>
    </submittedName>
</protein>
<dbReference type="InterPro" id="IPR006086">
    <property type="entry name" value="XPG-I_dom"/>
</dbReference>
<reference evidence="5" key="1">
    <citation type="submission" date="2023-03" db="EMBL/GenBank/DDBJ databases">
        <title>Massive genome expansion in bonnet fungi (Mycena s.s.) driven by repeated elements and novel gene families across ecological guilds.</title>
        <authorList>
            <consortium name="Lawrence Berkeley National Laboratory"/>
            <person name="Harder C.B."/>
            <person name="Miyauchi S."/>
            <person name="Viragh M."/>
            <person name="Kuo A."/>
            <person name="Thoen E."/>
            <person name="Andreopoulos B."/>
            <person name="Lu D."/>
            <person name="Skrede I."/>
            <person name="Drula E."/>
            <person name="Henrissat B."/>
            <person name="Morin E."/>
            <person name="Kohler A."/>
            <person name="Barry K."/>
            <person name="LaButti K."/>
            <person name="Morin E."/>
            <person name="Salamov A."/>
            <person name="Lipzen A."/>
            <person name="Mereny Z."/>
            <person name="Hegedus B."/>
            <person name="Baldrian P."/>
            <person name="Stursova M."/>
            <person name="Weitz H."/>
            <person name="Taylor A."/>
            <person name="Grigoriev I.V."/>
            <person name="Nagy L.G."/>
            <person name="Martin F."/>
            <person name="Kauserud H."/>
        </authorList>
    </citation>
    <scope>NUCLEOTIDE SEQUENCE</scope>
    <source>
        <strain evidence="5">9144</strain>
    </source>
</reference>
<dbReference type="Gene3D" id="3.40.50.1010">
    <property type="entry name" value="5'-nuclease"/>
    <property type="match status" value="2"/>
</dbReference>
<evidence type="ECO:0000256" key="1">
    <source>
        <dbReference type="ARBA" id="ARBA00022722"/>
    </source>
</evidence>
<keyword evidence="1" id="KW-0540">Nuclease</keyword>